<evidence type="ECO:0008006" key="3">
    <source>
        <dbReference type="Google" id="ProtNLM"/>
    </source>
</evidence>
<dbReference type="EMBL" id="AWVA01000004">
    <property type="protein sequence ID" value="ERJ79124.1"/>
    <property type="molecule type" value="Genomic_DNA"/>
</dbReference>
<dbReference type="PATRIC" id="fig|1227275.3.peg.25"/>
<accession>U2KPK3</accession>
<evidence type="ECO:0000313" key="1">
    <source>
        <dbReference type="EMBL" id="ERJ79124.1"/>
    </source>
</evidence>
<proteinExistence type="predicted"/>
<dbReference type="Proteomes" id="UP000016617">
    <property type="component" value="Unassembled WGS sequence"/>
</dbReference>
<gene>
    <name evidence="1" type="ORF">HMPREF1557_00027</name>
</gene>
<protein>
    <recommendedName>
        <fullName evidence="3">Peptidase M13 C-terminal domain-containing protein</fullName>
    </recommendedName>
</protein>
<name>U2KPK3_9STRE</name>
<dbReference type="OrthoDB" id="9775677at2"/>
<reference evidence="1 2" key="1">
    <citation type="submission" date="2013-06" db="EMBL/GenBank/DDBJ databases">
        <authorList>
            <person name="Weinstock G."/>
            <person name="Sodergren E."/>
            <person name="Lobos E.A."/>
            <person name="Fulton L."/>
            <person name="Fulton R."/>
            <person name="Courtney L."/>
            <person name="Fronick C."/>
            <person name="O'Laughlin M."/>
            <person name="Godfrey J."/>
            <person name="Wilson R.M."/>
            <person name="Miner T."/>
            <person name="Farmer C."/>
            <person name="Delehaunty K."/>
            <person name="Cordes M."/>
            <person name="Minx P."/>
            <person name="Tomlinson C."/>
            <person name="Chen J."/>
            <person name="Wollam A."/>
            <person name="Pepin K.H."/>
            <person name="Bhonagiri V."/>
            <person name="Zhang X."/>
            <person name="Warren W."/>
            <person name="Mitreva M."/>
            <person name="Mardis E.R."/>
            <person name="Wilson R.K."/>
        </authorList>
    </citation>
    <scope>NUCLEOTIDE SEQUENCE [LARGE SCALE GENOMIC DNA]</scope>
    <source>
        <strain evidence="1 2">W1703</strain>
    </source>
</reference>
<dbReference type="RefSeq" id="WP_019768762.1">
    <property type="nucleotide sequence ID" value="NZ_KI259709.1"/>
</dbReference>
<comment type="caution">
    <text evidence="1">The sequence shown here is derived from an EMBL/GenBank/DDBJ whole genome shotgun (WGS) entry which is preliminary data.</text>
</comment>
<dbReference type="InterPro" id="IPR024079">
    <property type="entry name" value="MetalloPept_cat_dom_sf"/>
</dbReference>
<dbReference type="HOGENOM" id="CLU_2902501_0_0_9"/>
<organism evidence="1 2">
    <name type="scientific">Streptococcus sobrinus W1703</name>
    <dbReference type="NCBI Taxonomy" id="1227275"/>
    <lineage>
        <taxon>Bacteria</taxon>
        <taxon>Bacillati</taxon>
        <taxon>Bacillota</taxon>
        <taxon>Bacilli</taxon>
        <taxon>Lactobacillales</taxon>
        <taxon>Streptococcaceae</taxon>
        <taxon>Streptococcus</taxon>
    </lineage>
</organism>
<sequence>MEVTYSASYIRLHQQCIIHSYYLSQDQLTKPVIKNMDDFYKAYDIKKGDKMYMDRQDRLTIW</sequence>
<evidence type="ECO:0000313" key="2">
    <source>
        <dbReference type="Proteomes" id="UP000016617"/>
    </source>
</evidence>
<dbReference type="Gene3D" id="3.40.390.10">
    <property type="entry name" value="Collagenase (Catalytic Domain)"/>
    <property type="match status" value="1"/>
</dbReference>
<dbReference type="AlphaFoldDB" id="U2KPK3"/>
<dbReference type="GO" id="GO:0008237">
    <property type="term" value="F:metallopeptidase activity"/>
    <property type="evidence" value="ECO:0007669"/>
    <property type="project" value="InterPro"/>
</dbReference>